<evidence type="ECO:0000256" key="5">
    <source>
        <dbReference type="ARBA" id="ARBA00022722"/>
    </source>
</evidence>
<comment type="similarity">
    <text evidence="3">Belongs to the RNase H family.</text>
</comment>
<evidence type="ECO:0000313" key="11">
    <source>
        <dbReference type="EMBL" id="EHL14526.1"/>
    </source>
</evidence>
<name>G9X1A5_9FIRM</name>
<dbReference type="BioCyc" id="EBAC796937-HMP:GMGH-2177-MONOMER"/>
<keyword evidence="9" id="KW-0460">Magnesium</keyword>
<dbReference type="InterPro" id="IPR037056">
    <property type="entry name" value="RNase_H1_N_sf"/>
</dbReference>
<dbReference type="AlphaFoldDB" id="G9X1A5"/>
<dbReference type="GO" id="GO:0043137">
    <property type="term" value="P:DNA replication, removal of RNA primer"/>
    <property type="evidence" value="ECO:0007669"/>
    <property type="project" value="TreeGrafter"/>
</dbReference>
<dbReference type="Gene3D" id="3.30.420.10">
    <property type="entry name" value="Ribonuclease H-like superfamily/Ribonuclease H"/>
    <property type="match status" value="1"/>
</dbReference>
<dbReference type="PANTHER" id="PTHR10642">
    <property type="entry name" value="RIBONUCLEASE H1"/>
    <property type="match status" value="1"/>
</dbReference>
<dbReference type="InterPro" id="IPR012337">
    <property type="entry name" value="RNaseH-like_sf"/>
</dbReference>
<dbReference type="HOGENOM" id="CLU_030894_2_1_9"/>
<dbReference type="Gene3D" id="3.40.970.10">
    <property type="entry name" value="Ribonuclease H1, N-terminal domain"/>
    <property type="match status" value="1"/>
</dbReference>
<keyword evidence="5" id="KW-0540">Nuclease</keyword>
<dbReference type="Pfam" id="PF00075">
    <property type="entry name" value="RNase_H"/>
    <property type="match status" value="1"/>
</dbReference>
<evidence type="ECO:0000256" key="2">
    <source>
        <dbReference type="ARBA" id="ARBA00001946"/>
    </source>
</evidence>
<dbReference type="Pfam" id="PF01693">
    <property type="entry name" value="Cauli_VI"/>
    <property type="match status" value="1"/>
</dbReference>
<feature type="domain" description="RNase H type-1" evidence="10">
    <location>
        <begin position="79"/>
        <end position="216"/>
    </location>
</feature>
<evidence type="ECO:0000256" key="8">
    <source>
        <dbReference type="ARBA" id="ARBA00022801"/>
    </source>
</evidence>
<dbReference type="RefSeq" id="WP_009526365.1">
    <property type="nucleotide sequence ID" value="NZ_JH414570.1"/>
</dbReference>
<evidence type="ECO:0000313" key="12">
    <source>
        <dbReference type="Proteomes" id="UP000006437"/>
    </source>
</evidence>
<comment type="cofactor">
    <cofactor evidence="2">
        <name>Mg(2+)</name>
        <dbReference type="ChEBI" id="CHEBI:18420"/>
    </cofactor>
</comment>
<dbReference type="InterPro" id="IPR002156">
    <property type="entry name" value="RNaseH_domain"/>
</dbReference>
<evidence type="ECO:0000256" key="7">
    <source>
        <dbReference type="ARBA" id="ARBA00022759"/>
    </source>
</evidence>
<protein>
    <recommendedName>
        <fullName evidence="4">ribonuclease H</fullName>
        <ecNumber evidence="4">3.1.26.4</ecNumber>
    </recommendedName>
</protein>
<dbReference type="InterPro" id="IPR009027">
    <property type="entry name" value="Ribosomal_bL9/RNase_H1_N"/>
</dbReference>
<comment type="catalytic activity">
    <reaction evidence="1">
        <text>Endonucleolytic cleavage to 5'-phosphomonoester.</text>
        <dbReference type="EC" id="3.1.26.4"/>
    </reaction>
</comment>
<evidence type="ECO:0000256" key="9">
    <source>
        <dbReference type="ARBA" id="ARBA00022842"/>
    </source>
</evidence>
<dbReference type="InterPro" id="IPR050092">
    <property type="entry name" value="RNase_H"/>
</dbReference>
<keyword evidence="7" id="KW-0255">Endonuclease</keyword>
<dbReference type="SUPFAM" id="SSF53098">
    <property type="entry name" value="Ribonuclease H-like"/>
    <property type="match status" value="1"/>
</dbReference>
<keyword evidence="6" id="KW-0479">Metal-binding</keyword>
<gene>
    <name evidence="11" type="ORF">HMPREF9629_02149</name>
</gene>
<evidence type="ECO:0000256" key="3">
    <source>
        <dbReference type="ARBA" id="ARBA00005300"/>
    </source>
</evidence>
<dbReference type="EC" id="3.1.26.4" evidence="4"/>
<reference evidence="11 12" key="1">
    <citation type="submission" date="2011-08" db="EMBL/GenBank/DDBJ databases">
        <title>The Genome Sequence of Eubacteriaceae bacterium ACC19a.</title>
        <authorList>
            <consortium name="The Broad Institute Genome Sequencing Platform"/>
            <person name="Earl A."/>
            <person name="Ward D."/>
            <person name="Feldgarden M."/>
            <person name="Gevers D."/>
            <person name="Sizova M."/>
            <person name="Hazen A."/>
            <person name="Epstein S."/>
            <person name="Young S.K."/>
            <person name="Zeng Q."/>
            <person name="Gargeya S."/>
            <person name="Fitzgerald M."/>
            <person name="Haas B."/>
            <person name="Abouelleil A."/>
            <person name="Alvarado L."/>
            <person name="Arachchi H.M."/>
            <person name="Berlin A."/>
            <person name="Brown A."/>
            <person name="Chapman S.B."/>
            <person name="Chen Z."/>
            <person name="Dunbar C."/>
            <person name="Freedman E."/>
            <person name="Gearin G."/>
            <person name="Gellesch M."/>
            <person name="Goldberg J."/>
            <person name="Griggs A."/>
            <person name="Gujja S."/>
            <person name="Heiman D."/>
            <person name="Howarth C."/>
            <person name="Larson L."/>
            <person name="Lui A."/>
            <person name="MacDonald P.J.P."/>
            <person name="Montmayeur A."/>
            <person name="Murphy C."/>
            <person name="Neiman D."/>
            <person name="Pearson M."/>
            <person name="Priest M."/>
            <person name="Roberts A."/>
            <person name="Saif S."/>
            <person name="Shea T."/>
            <person name="Shenoy N."/>
            <person name="Sisk P."/>
            <person name="Stolte C."/>
            <person name="Sykes S."/>
            <person name="Wortman J."/>
            <person name="Nusbaum C."/>
            <person name="Birren B."/>
        </authorList>
    </citation>
    <scope>NUCLEOTIDE SEQUENCE [LARGE SCALE GENOMIC DNA]</scope>
    <source>
        <strain evidence="11 12">ACC19a</strain>
    </source>
</reference>
<dbReference type="InterPro" id="IPR011320">
    <property type="entry name" value="RNase_H1_N"/>
</dbReference>
<evidence type="ECO:0000256" key="1">
    <source>
        <dbReference type="ARBA" id="ARBA00000077"/>
    </source>
</evidence>
<dbReference type="PANTHER" id="PTHR10642:SF26">
    <property type="entry name" value="RIBONUCLEASE H1"/>
    <property type="match status" value="1"/>
</dbReference>
<evidence type="ECO:0000259" key="10">
    <source>
        <dbReference type="PROSITE" id="PS50879"/>
    </source>
</evidence>
<dbReference type="CDD" id="cd09277">
    <property type="entry name" value="RNase_HI_bacteria_like"/>
    <property type="match status" value="1"/>
</dbReference>
<dbReference type="InterPro" id="IPR036397">
    <property type="entry name" value="RNaseH_sf"/>
</dbReference>
<accession>G9X1A5</accession>
<evidence type="ECO:0000256" key="4">
    <source>
        <dbReference type="ARBA" id="ARBA00012180"/>
    </source>
</evidence>
<dbReference type="PROSITE" id="PS50879">
    <property type="entry name" value="RNASE_H_1"/>
    <property type="match status" value="1"/>
</dbReference>
<dbReference type="FunFam" id="3.40.970.10:FF:000001">
    <property type="entry name" value="Ribonuclease H1"/>
    <property type="match status" value="1"/>
</dbReference>
<proteinExistence type="inferred from homology"/>
<dbReference type="Proteomes" id="UP000006437">
    <property type="component" value="Unassembled WGS sequence"/>
</dbReference>
<dbReference type="SUPFAM" id="SSF55658">
    <property type="entry name" value="L9 N-domain-like"/>
    <property type="match status" value="1"/>
</dbReference>
<sequence length="222" mass="25938">MQKFYAVKNGRQTGIFMTWNECKDKVTGYKGAVFKSFSNIDDAKKFLGCDDFSDGVENQKDKEEQMYHIKEEDIFKDLKKGEMIAYIDGSYEDSSKYFSYAGIMFYDNVSEDFAFVSNDQDLISMRNVAGEVKASMYVIEKAVEYNLSKVIIYYDYTGIENWAVGNWKTNNNLTKSYRKFCEDMSKKIKIEFVKVKSHTNIKYNEYIDKLAKKAIKDKINFL</sequence>
<dbReference type="GO" id="GO:0046872">
    <property type="term" value="F:metal ion binding"/>
    <property type="evidence" value="ECO:0007669"/>
    <property type="project" value="UniProtKB-KW"/>
</dbReference>
<comment type="caution">
    <text evidence="11">The sequence shown here is derived from an EMBL/GenBank/DDBJ whole genome shotgun (WGS) entry which is preliminary data.</text>
</comment>
<dbReference type="PATRIC" id="fig|796937.3.peg.1403"/>
<keyword evidence="8" id="KW-0378">Hydrolase</keyword>
<organism evidence="11 12">
    <name type="scientific">Peptoanaerobacter stomatis</name>
    <dbReference type="NCBI Taxonomy" id="796937"/>
    <lineage>
        <taxon>Bacteria</taxon>
        <taxon>Bacillati</taxon>
        <taxon>Bacillota</taxon>
        <taxon>Clostridia</taxon>
        <taxon>Peptostreptococcales</taxon>
        <taxon>Filifactoraceae</taxon>
        <taxon>Peptoanaerobacter</taxon>
    </lineage>
</organism>
<dbReference type="EMBL" id="AFZE01000026">
    <property type="protein sequence ID" value="EHL14526.1"/>
    <property type="molecule type" value="Genomic_DNA"/>
</dbReference>
<dbReference type="GO" id="GO:0004523">
    <property type="term" value="F:RNA-DNA hybrid ribonuclease activity"/>
    <property type="evidence" value="ECO:0007669"/>
    <property type="project" value="UniProtKB-EC"/>
</dbReference>
<evidence type="ECO:0000256" key="6">
    <source>
        <dbReference type="ARBA" id="ARBA00022723"/>
    </source>
</evidence>
<dbReference type="GO" id="GO:0003676">
    <property type="term" value="F:nucleic acid binding"/>
    <property type="evidence" value="ECO:0007669"/>
    <property type="project" value="InterPro"/>
</dbReference>